<dbReference type="EMBL" id="PISD01000008">
    <property type="protein sequence ID" value="PKG30021.1"/>
    <property type="molecule type" value="Genomic_DNA"/>
</dbReference>
<keyword evidence="3" id="KW-1185">Reference proteome</keyword>
<dbReference type="Proteomes" id="UP000233343">
    <property type="component" value="Unassembled WGS sequence"/>
</dbReference>
<protein>
    <submittedName>
        <fullName evidence="2">Uncharacterized protein</fullName>
    </submittedName>
</protein>
<name>A0A2N0ZKI1_9BACI</name>
<keyword evidence="1" id="KW-0472">Membrane</keyword>
<feature type="transmembrane region" description="Helical" evidence="1">
    <location>
        <begin position="6"/>
        <end position="22"/>
    </location>
</feature>
<organism evidence="2 3">
    <name type="scientific">Cytobacillus horneckiae</name>
    <dbReference type="NCBI Taxonomy" id="549687"/>
    <lineage>
        <taxon>Bacteria</taxon>
        <taxon>Bacillati</taxon>
        <taxon>Bacillota</taxon>
        <taxon>Bacilli</taxon>
        <taxon>Bacillales</taxon>
        <taxon>Bacillaceae</taxon>
        <taxon>Cytobacillus</taxon>
    </lineage>
</organism>
<dbReference type="AlphaFoldDB" id="A0A2N0ZKI1"/>
<reference evidence="2 3" key="1">
    <citation type="journal article" date="2010" name="Int. J. Syst. Evol. Microbiol.">
        <title>Bacillus horneckiae sp. nov., isolated from a spacecraft-assembly clean room.</title>
        <authorList>
            <person name="Vaishampayan P."/>
            <person name="Probst A."/>
            <person name="Krishnamurthi S."/>
            <person name="Ghosh S."/>
            <person name="Osman S."/>
            <person name="McDowall A."/>
            <person name="Ruckmani A."/>
            <person name="Mayilraj S."/>
            <person name="Venkateswaran K."/>
        </authorList>
    </citation>
    <scope>NUCLEOTIDE SEQUENCE [LARGE SCALE GENOMIC DNA]</scope>
    <source>
        <strain evidence="3">1PO1SC</strain>
    </source>
</reference>
<keyword evidence="1" id="KW-1133">Transmembrane helix</keyword>
<comment type="caution">
    <text evidence="2">The sequence shown here is derived from an EMBL/GenBank/DDBJ whole genome shotgun (WGS) entry which is preliminary data.</text>
</comment>
<keyword evidence="1" id="KW-0812">Transmembrane</keyword>
<evidence type="ECO:0000313" key="2">
    <source>
        <dbReference type="EMBL" id="PKG30021.1"/>
    </source>
</evidence>
<feature type="transmembrane region" description="Helical" evidence="1">
    <location>
        <begin position="29"/>
        <end position="49"/>
    </location>
</feature>
<proteinExistence type="predicted"/>
<evidence type="ECO:0000313" key="3">
    <source>
        <dbReference type="Proteomes" id="UP000233343"/>
    </source>
</evidence>
<evidence type="ECO:0000256" key="1">
    <source>
        <dbReference type="SAM" id="Phobius"/>
    </source>
</evidence>
<accession>A0A2N0ZKI1</accession>
<gene>
    <name evidence="2" type="ORF">CWS20_03205</name>
</gene>
<sequence>MFKESIRFPLIYFLVSTVWHFISNKEIAWIENIIICFIMFLMIMFFRWANTPFDWKKNNT</sequence>